<dbReference type="EMBL" id="JAPDPJ010000033">
    <property type="protein sequence ID" value="MCW3787614.1"/>
    <property type="molecule type" value="Genomic_DNA"/>
</dbReference>
<dbReference type="PANTHER" id="PTHR34983">
    <property type="entry name" value="ARABINOGALACTAN ENDO-BETA-1,4-GALACTANASE A"/>
    <property type="match status" value="1"/>
</dbReference>
<dbReference type="Proteomes" id="UP001209229">
    <property type="component" value="Unassembled WGS sequence"/>
</dbReference>
<reference evidence="7" key="1">
    <citation type="submission" date="2022-10" db="EMBL/GenBank/DDBJ databases">
        <authorList>
            <person name="Yu W.X."/>
        </authorList>
    </citation>
    <scope>NUCLEOTIDE SEQUENCE</scope>
    <source>
        <strain evidence="7">AAT</strain>
    </source>
</reference>
<evidence type="ECO:0000256" key="1">
    <source>
        <dbReference type="ARBA" id="ARBA00001695"/>
    </source>
</evidence>
<proteinExistence type="inferred from homology"/>
<protein>
    <recommendedName>
        <fullName evidence="3 6">Arabinogalactan endo-beta-1,4-galactanase</fullName>
        <ecNumber evidence="3 6">3.2.1.89</ecNumber>
    </recommendedName>
</protein>
<keyword evidence="5 6" id="KW-0326">Glycosidase</keyword>
<dbReference type="GO" id="GO:0045490">
    <property type="term" value="P:pectin catabolic process"/>
    <property type="evidence" value="ECO:0007669"/>
    <property type="project" value="TreeGrafter"/>
</dbReference>
<dbReference type="InterPro" id="IPR017853">
    <property type="entry name" value="GH"/>
</dbReference>
<keyword evidence="6" id="KW-0732">Signal</keyword>
<organism evidence="7 8">
    <name type="scientific">Plebeiibacterium sediminum</name>
    <dbReference type="NCBI Taxonomy" id="2992112"/>
    <lineage>
        <taxon>Bacteria</taxon>
        <taxon>Pseudomonadati</taxon>
        <taxon>Bacteroidota</taxon>
        <taxon>Bacteroidia</taxon>
        <taxon>Marinilabiliales</taxon>
        <taxon>Marinilabiliaceae</taxon>
        <taxon>Plebeiibacterium</taxon>
    </lineage>
</organism>
<accession>A0AAE3M6D8</accession>
<comment type="catalytic activity">
    <reaction evidence="1 6">
        <text>The enzyme specifically hydrolyzes (1-&gt;4)-beta-D-galactosidic linkages in type I arabinogalactans.</text>
        <dbReference type="EC" id="3.2.1.89"/>
    </reaction>
</comment>
<dbReference type="PANTHER" id="PTHR34983:SF1">
    <property type="entry name" value="ARABINOGALACTAN ENDO-BETA-1,4-GALACTANASE A"/>
    <property type="match status" value="1"/>
</dbReference>
<dbReference type="GO" id="GO:0015926">
    <property type="term" value="F:glucosidase activity"/>
    <property type="evidence" value="ECO:0007669"/>
    <property type="project" value="InterPro"/>
</dbReference>
<sequence length="358" mass="40003">MKITKLLYLIIFIFIAFTACDDDDNKKTIPVDPPVEKDMSGFAHGADVSWLTEMESQDVLFYNAEGSETECMSLLKDMDMNAIRLRVWVNPTDGWCNKTDFLVKAKRANDLKMRIMVDFHYSDSWADPGKQNKPAAWEGFTLQELVAAVEAHTTDVLTALKDWNITPEWVQVGNETTYGMLWDDDESISGGLTANNGANYTQLHNAGYDAVKSVFPDAKVVLHIDRGNRSDLTQNLLTITNANNIKIDVLGFSLYPETDNWESYTTLCINNMQWVVDTYGLDVMICEVGMSNDAPETAQSFLSQLVSQVSAITDNQGNSKGLGVFYWEPQCYNNWKGYTKGAFDSEGMPSAALSAFAK</sequence>
<evidence type="ECO:0000256" key="4">
    <source>
        <dbReference type="ARBA" id="ARBA00022801"/>
    </source>
</evidence>
<evidence type="ECO:0000313" key="8">
    <source>
        <dbReference type="Proteomes" id="UP001209229"/>
    </source>
</evidence>
<evidence type="ECO:0000256" key="2">
    <source>
        <dbReference type="ARBA" id="ARBA00010687"/>
    </source>
</evidence>
<comment type="caution">
    <text evidence="7">The sequence shown here is derived from an EMBL/GenBank/DDBJ whole genome shotgun (WGS) entry which is preliminary data.</text>
</comment>
<dbReference type="AlphaFoldDB" id="A0AAE3M6D8"/>
<keyword evidence="4 6" id="KW-0378">Hydrolase</keyword>
<dbReference type="InterPro" id="IPR011683">
    <property type="entry name" value="Glyco_hydro_53"/>
</dbReference>
<keyword evidence="8" id="KW-1185">Reference proteome</keyword>
<gene>
    <name evidence="7" type="ORF">OM075_14155</name>
</gene>
<evidence type="ECO:0000256" key="3">
    <source>
        <dbReference type="ARBA" id="ARBA00012556"/>
    </source>
</evidence>
<feature type="chain" id="PRO_5041783031" description="Arabinogalactan endo-beta-1,4-galactanase" evidence="6">
    <location>
        <begin position="22"/>
        <end position="358"/>
    </location>
</feature>
<name>A0AAE3M6D8_9BACT</name>
<evidence type="ECO:0000256" key="5">
    <source>
        <dbReference type="ARBA" id="ARBA00023295"/>
    </source>
</evidence>
<evidence type="ECO:0000256" key="6">
    <source>
        <dbReference type="RuleBase" id="RU361192"/>
    </source>
</evidence>
<comment type="similarity">
    <text evidence="2 6">Belongs to the glycosyl hydrolase 53 family.</text>
</comment>
<dbReference type="GO" id="GO:0031218">
    <property type="term" value="F:arabinogalactan endo-1,4-beta-galactosidase activity"/>
    <property type="evidence" value="ECO:0007669"/>
    <property type="project" value="UniProtKB-EC"/>
</dbReference>
<dbReference type="Pfam" id="PF07745">
    <property type="entry name" value="Glyco_hydro_53"/>
    <property type="match status" value="1"/>
</dbReference>
<evidence type="ECO:0000313" key="7">
    <source>
        <dbReference type="EMBL" id="MCW3787614.1"/>
    </source>
</evidence>
<dbReference type="Gene3D" id="3.20.20.80">
    <property type="entry name" value="Glycosidases"/>
    <property type="match status" value="1"/>
</dbReference>
<dbReference type="EC" id="3.2.1.89" evidence="3 6"/>
<feature type="signal peptide" evidence="6">
    <location>
        <begin position="1"/>
        <end position="21"/>
    </location>
</feature>
<dbReference type="RefSeq" id="WP_301191179.1">
    <property type="nucleotide sequence ID" value="NZ_JAPDPJ010000033.1"/>
</dbReference>
<dbReference type="SUPFAM" id="SSF51445">
    <property type="entry name" value="(Trans)glycosidases"/>
    <property type="match status" value="1"/>
</dbReference>
<dbReference type="PROSITE" id="PS51257">
    <property type="entry name" value="PROKAR_LIPOPROTEIN"/>
    <property type="match status" value="1"/>
</dbReference>